<dbReference type="Gene3D" id="1.20.120.1490">
    <property type="match status" value="1"/>
</dbReference>
<feature type="compositionally biased region" description="Basic residues" evidence="1">
    <location>
        <begin position="47"/>
        <end position="63"/>
    </location>
</feature>
<dbReference type="AlphaFoldDB" id="A0A3B1DGU1"/>
<dbReference type="Pfam" id="PF13801">
    <property type="entry name" value="Metal_resist"/>
    <property type="match status" value="1"/>
</dbReference>
<dbReference type="InterPro" id="IPR025961">
    <property type="entry name" value="Metal_resist"/>
</dbReference>
<evidence type="ECO:0008006" key="3">
    <source>
        <dbReference type="Google" id="ProtNLM"/>
    </source>
</evidence>
<name>A0A3B1DGU1_9ZZZZ</name>
<protein>
    <recommendedName>
        <fullName evidence="3">Zinc resistance-associated protein</fullName>
    </recommendedName>
</protein>
<evidence type="ECO:0000256" key="1">
    <source>
        <dbReference type="SAM" id="MobiDB-lite"/>
    </source>
</evidence>
<accession>A0A3B1DGU1</accession>
<evidence type="ECO:0000313" key="2">
    <source>
        <dbReference type="EMBL" id="VAX27857.1"/>
    </source>
</evidence>
<feature type="compositionally biased region" description="Basic and acidic residues" evidence="1">
    <location>
        <begin position="35"/>
        <end position="46"/>
    </location>
</feature>
<sequence length="172" mass="19722">MKHRYKRIFTGILLIGFMMVSPLQAQEHGSKTHGHTKEPAKKESAHKPSKSGHQKGHSQHKGGLHLFSPDWHGTLSEHQKVEVDEMHLRLMKDTAAIKAMITVKKTELAVLATQDHAKLEAINKKIDEILDLKRQKIRARYAHIIEMREMLSPEQRISYDMRIISQAAGRKK</sequence>
<gene>
    <name evidence="2" type="ORF">MNBD_NITROSPIRAE01-1441</name>
</gene>
<reference evidence="2" key="1">
    <citation type="submission" date="2018-06" db="EMBL/GenBank/DDBJ databases">
        <authorList>
            <person name="Zhirakovskaya E."/>
        </authorList>
    </citation>
    <scope>NUCLEOTIDE SEQUENCE</scope>
</reference>
<organism evidence="2">
    <name type="scientific">hydrothermal vent metagenome</name>
    <dbReference type="NCBI Taxonomy" id="652676"/>
    <lineage>
        <taxon>unclassified sequences</taxon>
        <taxon>metagenomes</taxon>
        <taxon>ecological metagenomes</taxon>
    </lineage>
</organism>
<feature type="region of interest" description="Disordered" evidence="1">
    <location>
        <begin position="26"/>
        <end position="65"/>
    </location>
</feature>
<dbReference type="EMBL" id="UOGF01000034">
    <property type="protein sequence ID" value="VAX27857.1"/>
    <property type="molecule type" value="Genomic_DNA"/>
</dbReference>
<proteinExistence type="predicted"/>